<dbReference type="InterPro" id="IPR036249">
    <property type="entry name" value="Thioredoxin-like_sf"/>
</dbReference>
<evidence type="ECO:0000313" key="2">
    <source>
        <dbReference type="Proteomes" id="UP000004090"/>
    </source>
</evidence>
<proteinExistence type="predicted"/>
<name>A8RE69_9FIRM</name>
<dbReference type="EMBL" id="ABAW02000024">
    <property type="protein sequence ID" value="EDP10462.1"/>
    <property type="molecule type" value="Genomic_DNA"/>
</dbReference>
<gene>
    <name evidence="1" type="ORF">EUBDOL_01706</name>
</gene>
<dbReference type="Gene3D" id="3.40.30.10">
    <property type="entry name" value="Glutaredoxin"/>
    <property type="match status" value="1"/>
</dbReference>
<protein>
    <submittedName>
        <fullName evidence="1">Thioredoxin</fullName>
    </submittedName>
</protein>
<dbReference type="Proteomes" id="UP000004090">
    <property type="component" value="Unassembled WGS sequence"/>
</dbReference>
<dbReference type="AlphaFoldDB" id="A8RE69"/>
<comment type="caution">
    <text evidence="1">The sequence shown here is derived from an EMBL/GenBank/DDBJ whole genome shotgun (WGS) entry which is preliminary data.</text>
</comment>
<dbReference type="HOGENOM" id="CLU_139643_0_0_9"/>
<dbReference type="PROSITE" id="PS51257">
    <property type="entry name" value="PROKAR_LIPOPROTEIN"/>
    <property type="match status" value="1"/>
</dbReference>
<dbReference type="eggNOG" id="ENOG50340C7">
    <property type="taxonomic scope" value="Bacteria"/>
</dbReference>
<organism evidence="1 2">
    <name type="scientific">Amedibacillus dolichus DSM 3991</name>
    <dbReference type="NCBI Taxonomy" id="428127"/>
    <lineage>
        <taxon>Bacteria</taxon>
        <taxon>Bacillati</taxon>
        <taxon>Bacillota</taxon>
        <taxon>Erysipelotrichia</taxon>
        <taxon>Erysipelotrichales</taxon>
        <taxon>Erysipelotrichaceae</taxon>
        <taxon>Amedibacillus</taxon>
    </lineage>
</organism>
<dbReference type="SUPFAM" id="SSF52833">
    <property type="entry name" value="Thioredoxin-like"/>
    <property type="match status" value="1"/>
</dbReference>
<dbReference type="STRING" id="428127.EUBDOL_01706"/>
<sequence length="156" mass="18188">MKKVSDVMKKLILGVFCICMLVGCGSKDAYERDESAGKIVTITLDEMQEKLSNKETFPIVFTTSYCGYCSEFHEVFEEYIKTHHVVMYEVVLDMEDRSEQENLDIILPHFPQFYSTPGVFFVKDGKNEEYLDFASLGMNEEVIDEWVQKHQLDRKK</sequence>
<dbReference type="InterPro" id="IPR046698">
    <property type="entry name" value="PedC-like"/>
</dbReference>
<reference evidence="1 2" key="1">
    <citation type="submission" date="2007-09" db="EMBL/GenBank/DDBJ databases">
        <title>Draft genome sequence of Eubacterium dolichum (DSM 3991).</title>
        <authorList>
            <person name="Sudarsanam P."/>
            <person name="Ley R."/>
            <person name="Guruge J."/>
            <person name="Turnbaugh P.J."/>
            <person name="Mahowald M."/>
            <person name="Liep D."/>
            <person name="Gordon J."/>
        </authorList>
    </citation>
    <scope>NUCLEOTIDE SEQUENCE [LARGE SCALE GENOMIC DNA]</scope>
    <source>
        <strain evidence="1 2">DSM 3991</strain>
    </source>
</reference>
<reference evidence="1 2" key="2">
    <citation type="submission" date="2007-09" db="EMBL/GenBank/DDBJ databases">
        <authorList>
            <person name="Fulton L."/>
            <person name="Clifton S."/>
            <person name="Fulton B."/>
            <person name="Xu J."/>
            <person name="Minx P."/>
            <person name="Pepin K.H."/>
            <person name="Johnson M."/>
            <person name="Thiruvilangam P."/>
            <person name="Bhonagiri V."/>
            <person name="Nash W.E."/>
            <person name="Mardis E.R."/>
            <person name="Wilson R.K."/>
        </authorList>
    </citation>
    <scope>NUCLEOTIDE SEQUENCE [LARGE SCALE GENOMIC DNA]</scope>
    <source>
        <strain evidence="1 2">DSM 3991</strain>
    </source>
</reference>
<dbReference type="Pfam" id="PF20207">
    <property type="entry name" value="DUF6568"/>
    <property type="match status" value="1"/>
</dbReference>
<accession>A8RE69</accession>
<evidence type="ECO:0000313" key="1">
    <source>
        <dbReference type="EMBL" id="EDP10462.1"/>
    </source>
</evidence>